<dbReference type="InterPro" id="IPR003439">
    <property type="entry name" value="ABC_transporter-like_ATP-bd"/>
</dbReference>
<dbReference type="FunFam" id="3.40.50.300:FF:001320">
    <property type="entry name" value="Heme ABC transporter ATP-binding protein"/>
    <property type="match status" value="1"/>
</dbReference>
<dbReference type="InterPro" id="IPR051309">
    <property type="entry name" value="ABCF_ATPase"/>
</dbReference>
<dbReference type="GO" id="GO:0016887">
    <property type="term" value="F:ATP hydrolysis activity"/>
    <property type="evidence" value="ECO:0007669"/>
    <property type="project" value="InterPro"/>
</dbReference>
<dbReference type="InterPro" id="IPR027417">
    <property type="entry name" value="P-loop_NTPase"/>
</dbReference>
<protein>
    <submittedName>
        <fullName evidence="5">ABC-F family ATP-binding cassette domain-containing protein</fullName>
    </submittedName>
</protein>
<dbReference type="RefSeq" id="WP_167218391.1">
    <property type="nucleotide sequence ID" value="NZ_CP050063.1"/>
</dbReference>
<name>A0A6G9AYD4_9BACT</name>
<feature type="region of interest" description="Disordered" evidence="3">
    <location>
        <begin position="246"/>
        <end position="273"/>
    </location>
</feature>
<evidence type="ECO:0000259" key="4">
    <source>
        <dbReference type="PROSITE" id="PS50893"/>
    </source>
</evidence>
<dbReference type="KEGG" id="spib:G8759_35040"/>
<proteinExistence type="predicted"/>
<reference evidence="5 6" key="1">
    <citation type="submission" date="2020-03" db="EMBL/GenBank/DDBJ databases">
        <authorList>
            <person name="Kim M.K."/>
        </authorList>
    </citation>
    <scope>NUCLEOTIDE SEQUENCE [LARGE SCALE GENOMIC DNA]</scope>
    <source>
        <strain evidence="5 6">BT328</strain>
    </source>
</reference>
<keyword evidence="1" id="KW-0547">Nucleotide-binding</keyword>
<sequence length="530" mass="59241">MSIVAKSLSYIHPDGGVLFQRINVSILTGEKAALVGNNGAGKSTFLQLIAGRILPAEGEIICSGKPYYVPQHVGQFDDYSVAKALGIQEKRNALRAILDGDVSSQNFTVLNDDWEIEERVTTALAYWHLQHLDLFQTMNSLSGGEKTKVFLAGIGIHSPSIILLDEPSNHLDSESRDLLYEFIIKSRETILVVSHDRTLLNLLDKTLELSKSGIEVYGGNYAFYKDQKDGKLNALHNQLDEQAKTLKQAQQKARDVAEQRQKKEVRGKAQGQKQSLPRIVAGGLQRKAEQSTAKLKDVQTEKINGIADNVKQIRSQIQENQALKLDLRKSDLHKGKLLIDARAINFSYSDQYLWQSPLTFQVRSGDRIRIAGNNGSGKTTLLKLMTGNLQPSVGVLFRADFHHAYIDQDYSIIDNQLSVIEQAQKFNTRPLLEHDLKMMLHQHQFPRESWDRKCAGLSGGEKMKLVLCCLEIGNNTPDLLILDEPTNNLDVLSQEILTTAVKSFNGSVLVISHDQYFIDEILVESTISLN</sequence>
<keyword evidence="2 5" id="KW-0067">ATP-binding</keyword>
<dbReference type="Proteomes" id="UP000501802">
    <property type="component" value="Chromosome"/>
</dbReference>
<dbReference type="SUPFAM" id="SSF52540">
    <property type="entry name" value="P-loop containing nucleoside triphosphate hydrolases"/>
    <property type="match status" value="2"/>
</dbReference>
<dbReference type="SMART" id="SM00382">
    <property type="entry name" value="AAA"/>
    <property type="match status" value="2"/>
</dbReference>
<dbReference type="PROSITE" id="PS50893">
    <property type="entry name" value="ABC_TRANSPORTER_2"/>
    <property type="match status" value="1"/>
</dbReference>
<organism evidence="5 6">
    <name type="scientific">Spirosoma aureum</name>
    <dbReference type="NCBI Taxonomy" id="2692134"/>
    <lineage>
        <taxon>Bacteria</taxon>
        <taxon>Pseudomonadati</taxon>
        <taxon>Bacteroidota</taxon>
        <taxon>Cytophagia</taxon>
        <taxon>Cytophagales</taxon>
        <taxon>Cytophagaceae</taxon>
        <taxon>Spirosoma</taxon>
    </lineage>
</organism>
<dbReference type="PANTHER" id="PTHR42855:SF2">
    <property type="entry name" value="DRUG RESISTANCE ABC TRANSPORTER,ATP-BINDING PROTEIN"/>
    <property type="match status" value="1"/>
</dbReference>
<accession>A0A6G9AYD4</accession>
<dbReference type="EMBL" id="CP050063">
    <property type="protein sequence ID" value="QIP17491.1"/>
    <property type="molecule type" value="Genomic_DNA"/>
</dbReference>
<feature type="domain" description="ABC transporter" evidence="4">
    <location>
        <begin position="3"/>
        <end position="236"/>
    </location>
</feature>
<dbReference type="Pfam" id="PF00005">
    <property type="entry name" value="ABC_tran"/>
    <property type="match status" value="2"/>
</dbReference>
<dbReference type="PANTHER" id="PTHR42855">
    <property type="entry name" value="ABC TRANSPORTER ATP-BINDING SUBUNIT"/>
    <property type="match status" value="1"/>
</dbReference>
<evidence type="ECO:0000313" key="6">
    <source>
        <dbReference type="Proteomes" id="UP000501802"/>
    </source>
</evidence>
<evidence type="ECO:0000256" key="1">
    <source>
        <dbReference type="ARBA" id="ARBA00022741"/>
    </source>
</evidence>
<dbReference type="Gene3D" id="3.40.50.300">
    <property type="entry name" value="P-loop containing nucleotide triphosphate hydrolases"/>
    <property type="match status" value="2"/>
</dbReference>
<feature type="compositionally biased region" description="Basic and acidic residues" evidence="3">
    <location>
        <begin position="252"/>
        <end position="267"/>
    </location>
</feature>
<keyword evidence="6" id="KW-1185">Reference proteome</keyword>
<evidence type="ECO:0000256" key="2">
    <source>
        <dbReference type="ARBA" id="ARBA00022840"/>
    </source>
</evidence>
<evidence type="ECO:0000313" key="5">
    <source>
        <dbReference type="EMBL" id="QIP17491.1"/>
    </source>
</evidence>
<dbReference type="AlphaFoldDB" id="A0A6G9AYD4"/>
<gene>
    <name evidence="5" type="ORF">G8759_35040</name>
</gene>
<dbReference type="InterPro" id="IPR003593">
    <property type="entry name" value="AAA+_ATPase"/>
</dbReference>
<evidence type="ECO:0000256" key="3">
    <source>
        <dbReference type="SAM" id="MobiDB-lite"/>
    </source>
</evidence>
<dbReference type="GO" id="GO:0005524">
    <property type="term" value="F:ATP binding"/>
    <property type="evidence" value="ECO:0007669"/>
    <property type="project" value="UniProtKB-KW"/>
</dbReference>
<dbReference type="CDD" id="cd03221">
    <property type="entry name" value="ABCF_EF-3"/>
    <property type="match status" value="2"/>
</dbReference>